<protein>
    <recommendedName>
        <fullName evidence="3">THUMP domain-containing protein</fullName>
    </recommendedName>
</protein>
<dbReference type="InterPro" id="IPR004114">
    <property type="entry name" value="THUMP_dom"/>
</dbReference>
<feature type="domain" description="THUMP" evidence="3">
    <location>
        <begin position="144"/>
        <end position="253"/>
    </location>
</feature>
<evidence type="ECO:0000256" key="2">
    <source>
        <dbReference type="SAM" id="MobiDB-lite"/>
    </source>
</evidence>
<evidence type="ECO:0000313" key="4">
    <source>
        <dbReference type="EMBL" id="GAQ84164.1"/>
    </source>
</evidence>
<gene>
    <name evidence="4" type="ORF">KFL_001790020</name>
</gene>
<evidence type="ECO:0000313" key="5">
    <source>
        <dbReference type="Proteomes" id="UP000054558"/>
    </source>
</evidence>
<dbReference type="PANTHER" id="PTHR13452:SF10">
    <property type="entry name" value="THUMP DOMAIN-CONTAINING PROTEIN 1"/>
    <property type="match status" value="1"/>
</dbReference>
<accession>A0A1Y1HZS9</accession>
<dbReference type="FunFam" id="3.30.2300.10:FF:000001">
    <property type="entry name" value="THUMP domain-containing protein 1"/>
    <property type="match status" value="1"/>
</dbReference>
<feature type="compositionally biased region" description="Basic and acidic residues" evidence="2">
    <location>
        <begin position="288"/>
        <end position="300"/>
    </location>
</feature>
<dbReference type="Gene3D" id="3.30.2300.10">
    <property type="entry name" value="THUMP superfamily"/>
    <property type="match status" value="1"/>
</dbReference>
<dbReference type="CDD" id="cd11717">
    <property type="entry name" value="THUMP_THUMPD1_like"/>
    <property type="match status" value="1"/>
</dbReference>
<keyword evidence="1" id="KW-0694">RNA-binding</keyword>
<dbReference type="GO" id="GO:0003723">
    <property type="term" value="F:RNA binding"/>
    <property type="evidence" value="ECO:0000318"/>
    <property type="project" value="GO_Central"/>
</dbReference>
<dbReference type="AlphaFoldDB" id="A0A1Y1HZS9"/>
<feature type="region of interest" description="Disordered" evidence="2">
    <location>
        <begin position="266"/>
        <end position="325"/>
    </location>
</feature>
<dbReference type="EMBL" id="DF237128">
    <property type="protein sequence ID" value="GAQ84164.1"/>
    <property type="molecule type" value="Genomic_DNA"/>
</dbReference>
<dbReference type="SMART" id="SM00981">
    <property type="entry name" value="THUMP"/>
    <property type="match status" value="1"/>
</dbReference>
<feature type="region of interest" description="Disordered" evidence="2">
    <location>
        <begin position="72"/>
        <end position="91"/>
    </location>
</feature>
<feature type="compositionally biased region" description="Basic and acidic residues" evidence="2">
    <location>
        <begin position="72"/>
        <end position="82"/>
    </location>
</feature>
<dbReference type="PANTHER" id="PTHR13452">
    <property type="entry name" value="THUMP DOMAIN CONTAINING PROTEIN 1-RELATED"/>
    <property type="match status" value="1"/>
</dbReference>
<organism evidence="4 5">
    <name type="scientific">Klebsormidium nitens</name>
    <name type="common">Green alga</name>
    <name type="synonym">Ulothrix nitens</name>
    <dbReference type="NCBI Taxonomy" id="105231"/>
    <lineage>
        <taxon>Eukaryota</taxon>
        <taxon>Viridiplantae</taxon>
        <taxon>Streptophyta</taxon>
        <taxon>Klebsormidiophyceae</taxon>
        <taxon>Klebsormidiales</taxon>
        <taxon>Klebsormidiaceae</taxon>
        <taxon>Klebsormidium</taxon>
    </lineage>
</organism>
<dbReference type="Pfam" id="PF02926">
    <property type="entry name" value="THUMP"/>
    <property type="match status" value="1"/>
</dbReference>
<keyword evidence="5" id="KW-1185">Reference proteome</keyword>
<evidence type="ECO:0000256" key="1">
    <source>
        <dbReference type="PROSITE-ProRule" id="PRU00529"/>
    </source>
</evidence>
<dbReference type="PROSITE" id="PS51165">
    <property type="entry name" value="THUMP"/>
    <property type="match status" value="1"/>
</dbReference>
<dbReference type="SUPFAM" id="SSF143437">
    <property type="entry name" value="THUMP domain-like"/>
    <property type="match status" value="1"/>
</dbReference>
<sequence length="325" mass="35539">MSEKRKHQGSGAQGGDSKKKKKGQYFAPKGGRPGKDIPLGVQGFLLSCTQGREWQAGKEIVNVLEEAWEELTGKTSERKGKPAEGAAEGGGGVEAMLEEELGELRDTSKARFWRIDTGCKCLTFIKWTPEEGDPSPGQIVLHILEAAQKTKVTKTRNCSRIFPVEVTAYASLDKIKAAVAPLIERELPEGEDEPTFTFGIQYEYRANDSLDRKEVIDGIASMVPKRHKVDLNKADKTILVQIIKTTCTLSVLPRFRALARYNLQTLTDPKQGGDKGTQDAKPNPSAGEESKKGETGKQDAKPNPSAGEESKREETGKETPLLGET</sequence>
<evidence type="ECO:0000259" key="3">
    <source>
        <dbReference type="PROSITE" id="PS51165"/>
    </source>
</evidence>
<reference evidence="4 5" key="1">
    <citation type="journal article" date="2014" name="Nat. Commun.">
        <title>Klebsormidium flaccidum genome reveals primary factors for plant terrestrial adaptation.</title>
        <authorList>
            <person name="Hori K."/>
            <person name="Maruyama F."/>
            <person name="Fujisawa T."/>
            <person name="Togashi T."/>
            <person name="Yamamoto N."/>
            <person name="Seo M."/>
            <person name="Sato S."/>
            <person name="Yamada T."/>
            <person name="Mori H."/>
            <person name="Tajima N."/>
            <person name="Moriyama T."/>
            <person name="Ikeuchi M."/>
            <person name="Watanabe M."/>
            <person name="Wada H."/>
            <person name="Kobayashi K."/>
            <person name="Saito M."/>
            <person name="Masuda T."/>
            <person name="Sasaki-Sekimoto Y."/>
            <person name="Mashiguchi K."/>
            <person name="Awai K."/>
            <person name="Shimojima M."/>
            <person name="Masuda S."/>
            <person name="Iwai M."/>
            <person name="Nobusawa T."/>
            <person name="Narise T."/>
            <person name="Kondo S."/>
            <person name="Saito H."/>
            <person name="Sato R."/>
            <person name="Murakawa M."/>
            <person name="Ihara Y."/>
            <person name="Oshima-Yamada Y."/>
            <person name="Ohtaka K."/>
            <person name="Satoh M."/>
            <person name="Sonobe K."/>
            <person name="Ishii M."/>
            <person name="Ohtani R."/>
            <person name="Kanamori-Sato M."/>
            <person name="Honoki R."/>
            <person name="Miyazaki D."/>
            <person name="Mochizuki H."/>
            <person name="Umetsu J."/>
            <person name="Higashi K."/>
            <person name="Shibata D."/>
            <person name="Kamiya Y."/>
            <person name="Sato N."/>
            <person name="Nakamura Y."/>
            <person name="Tabata S."/>
            <person name="Ida S."/>
            <person name="Kurokawa K."/>
            <person name="Ohta H."/>
        </authorList>
    </citation>
    <scope>NUCLEOTIDE SEQUENCE [LARGE SCALE GENOMIC DNA]</scope>
    <source>
        <strain evidence="4 5">NIES-2285</strain>
    </source>
</reference>
<dbReference type="Proteomes" id="UP000054558">
    <property type="component" value="Unassembled WGS sequence"/>
</dbReference>
<feature type="compositionally biased region" description="Basic and acidic residues" evidence="2">
    <location>
        <begin position="308"/>
        <end position="317"/>
    </location>
</feature>
<name>A0A1Y1HZS9_KLENI</name>
<dbReference type="OMA" id="MNEKACV"/>
<feature type="region of interest" description="Disordered" evidence="2">
    <location>
        <begin position="1"/>
        <end position="37"/>
    </location>
</feature>
<dbReference type="OrthoDB" id="367221at2759"/>
<proteinExistence type="predicted"/>
<dbReference type="GO" id="GO:0006400">
    <property type="term" value="P:tRNA modification"/>
    <property type="evidence" value="ECO:0000318"/>
    <property type="project" value="GO_Central"/>
</dbReference>
<dbReference type="InterPro" id="IPR040183">
    <property type="entry name" value="THUMPD1-like"/>
</dbReference>